<sequence length="108" mass="12223">MYVCVKIAHSIMQSLLLMVGSRLGGNPTNAWGSERHAFSSYLERDVEAEEQRKEEKERHQSLMRCIEGVQMISGALEANNSLEWVLSMQGESHSNSLCFKISWGCVFL</sequence>
<gene>
    <name evidence="1" type="ORF">KIL84_019515</name>
</gene>
<reference evidence="1" key="1">
    <citation type="submission" date="2021-09" db="EMBL/GenBank/DDBJ databases">
        <title>The genome of Mauremys mutica provides insights into the evolution of semi-aquatic lifestyle.</title>
        <authorList>
            <person name="Gong S."/>
            <person name="Gao Y."/>
        </authorList>
    </citation>
    <scope>NUCLEOTIDE SEQUENCE</scope>
    <source>
        <strain evidence="1">MM-2020</strain>
        <tissue evidence="1">Muscle</tissue>
    </source>
</reference>
<evidence type="ECO:0000313" key="1">
    <source>
        <dbReference type="EMBL" id="KAH1186766.1"/>
    </source>
</evidence>
<dbReference type="EMBL" id="JAHDVG010000463">
    <property type="protein sequence ID" value="KAH1186766.1"/>
    <property type="molecule type" value="Genomic_DNA"/>
</dbReference>
<protein>
    <submittedName>
        <fullName evidence="1">Uncharacterized protein</fullName>
    </submittedName>
</protein>
<comment type="caution">
    <text evidence="1">The sequence shown here is derived from an EMBL/GenBank/DDBJ whole genome shotgun (WGS) entry which is preliminary data.</text>
</comment>
<accession>A0A9D4BAC5</accession>
<dbReference type="Proteomes" id="UP000827986">
    <property type="component" value="Unassembled WGS sequence"/>
</dbReference>
<keyword evidence="2" id="KW-1185">Reference proteome</keyword>
<proteinExistence type="predicted"/>
<name>A0A9D4BAC5_9SAUR</name>
<evidence type="ECO:0000313" key="2">
    <source>
        <dbReference type="Proteomes" id="UP000827986"/>
    </source>
</evidence>
<dbReference type="AlphaFoldDB" id="A0A9D4BAC5"/>
<organism evidence="1 2">
    <name type="scientific">Mauremys mutica</name>
    <name type="common">yellowpond turtle</name>
    <dbReference type="NCBI Taxonomy" id="74926"/>
    <lineage>
        <taxon>Eukaryota</taxon>
        <taxon>Metazoa</taxon>
        <taxon>Chordata</taxon>
        <taxon>Craniata</taxon>
        <taxon>Vertebrata</taxon>
        <taxon>Euteleostomi</taxon>
        <taxon>Archelosauria</taxon>
        <taxon>Testudinata</taxon>
        <taxon>Testudines</taxon>
        <taxon>Cryptodira</taxon>
        <taxon>Durocryptodira</taxon>
        <taxon>Testudinoidea</taxon>
        <taxon>Geoemydidae</taxon>
        <taxon>Geoemydinae</taxon>
        <taxon>Mauremys</taxon>
    </lineage>
</organism>